<sequence length="40" mass="4585">MPQTSSSHGLQRIYNQEQNITTFSDYVNLFNCFCSPKIGD</sequence>
<evidence type="ECO:0000313" key="1">
    <source>
        <dbReference type="EMBL" id="JAH83948.1"/>
    </source>
</evidence>
<proteinExistence type="predicted"/>
<reference evidence="1" key="1">
    <citation type="submission" date="2014-11" db="EMBL/GenBank/DDBJ databases">
        <authorList>
            <person name="Amaro Gonzalez C."/>
        </authorList>
    </citation>
    <scope>NUCLEOTIDE SEQUENCE</scope>
</reference>
<dbReference type="EMBL" id="GBXM01024629">
    <property type="protein sequence ID" value="JAH83948.1"/>
    <property type="molecule type" value="Transcribed_RNA"/>
</dbReference>
<name>A0A0E9W358_ANGAN</name>
<organism evidence="1">
    <name type="scientific">Anguilla anguilla</name>
    <name type="common">European freshwater eel</name>
    <name type="synonym">Muraena anguilla</name>
    <dbReference type="NCBI Taxonomy" id="7936"/>
    <lineage>
        <taxon>Eukaryota</taxon>
        <taxon>Metazoa</taxon>
        <taxon>Chordata</taxon>
        <taxon>Craniata</taxon>
        <taxon>Vertebrata</taxon>
        <taxon>Euteleostomi</taxon>
        <taxon>Actinopterygii</taxon>
        <taxon>Neopterygii</taxon>
        <taxon>Teleostei</taxon>
        <taxon>Anguilliformes</taxon>
        <taxon>Anguillidae</taxon>
        <taxon>Anguilla</taxon>
    </lineage>
</organism>
<protein>
    <submittedName>
        <fullName evidence="1">Uncharacterized protein</fullName>
    </submittedName>
</protein>
<dbReference type="AlphaFoldDB" id="A0A0E9W358"/>
<accession>A0A0E9W358</accession>
<reference evidence="1" key="2">
    <citation type="journal article" date="2015" name="Fish Shellfish Immunol.">
        <title>Early steps in the European eel (Anguilla anguilla)-Vibrio vulnificus interaction in the gills: Role of the RtxA13 toxin.</title>
        <authorList>
            <person name="Callol A."/>
            <person name="Pajuelo D."/>
            <person name="Ebbesson L."/>
            <person name="Teles M."/>
            <person name="MacKenzie S."/>
            <person name="Amaro C."/>
        </authorList>
    </citation>
    <scope>NUCLEOTIDE SEQUENCE</scope>
</reference>